<dbReference type="InterPro" id="IPR005074">
    <property type="entry name" value="Peptidase_C39"/>
</dbReference>
<dbReference type="PROSITE" id="PS50990">
    <property type="entry name" value="PEPTIDASE_C39"/>
    <property type="match status" value="1"/>
</dbReference>
<dbReference type="Gene3D" id="3.90.70.10">
    <property type="entry name" value="Cysteine proteinases"/>
    <property type="match status" value="1"/>
</dbReference>
<dbReference type="InterPro" id="IPR039564">
    <property type="entry name" value="Peptidase_C39-like"/>
</dbReference>
<feature type="domain" description="Peptidase C39" evidence="1">
    <location>
        <begin position="18"/>
        <end position="168"/>
    </location>
</feature>
<organism evidence="2 3">
    <name type="scientific">Candidatus Wolfebacteria bacterium RIFCSPLOWO2_01_FULL_45_19</name>
    <dbReference type="NCBI Taxonomy" id="1802557"/>
    <lineage>
        <taxon>Bacteria</taxon>
        <taxon>Candidatus Wolfeibacteriota</taxon>
    </lineage>
</organism>
<comment type="caution">
    <text evidence="2">The sequence shown here is derived from an EMBL/GenBank/DDBJ whole genome shotgun (WGS) entry which is preliminary data.</text>
</comment>
<dbReference type="GO" id="GO:0005524">
    <property type="term" value="F:ATP binding"/>
    <property type="evidence" value="ECO:0007669"/>
    <property type="project" value="InterPro"/>
</dbReference>
<dbReference type="GO" id="GO:0008233">
    <property type="term" value="F:peptidase activity"/>
    <property type="evidence" value="ECO:0007669"/>
    <property type="project" value="InterPro"/>
</dbReference>
<dbReference type="STRING" id="1802557.A3A20_02590"/>
<dbReference type="GO" id="GO:0016020">
    <property type="term" value="C:membrane"/>
    <property type="evidence" value="ECO:0007669"/>
    <property type="project" value="InterPro"/>
</dbReference>
<gene>
    <name evidence="2" type="ORF">A3A20_02590</name>
</gene>
<dbReference type="AlphaFoldDB" id="A0A1F8DUE5"/>
<evidence type="ECO:0000259" key="1">
    <source>
        <dbReference type="PROSITE" id="PS50990"/>
    </source>
</evidence>
<evidence type="ECO:0000313" key="3">
    <source>
        <dbReference type="Proteomes" id="UP000178946"/>
    </source>
</evidence>
<protein>
    <recommendedName>
        <fullName evidence="1">Peptidase C39 domain-containing protein</fullName>
    </recommendedName>
</protein>
<dbReference type="EMBL" id="MGIR01000002">
    <property type="protein sequence ID" value="OGM91438.1"/>
    <property type="molecule type" value="Genomic_DNA"/>
</dbReference>
<dbReference type="Proteomes" id="UP000178946">
    <property type="component" value="Unassembled WGS sequence"/>
</dbReference>
<evidence type="ECO:0000313" key="2">
    <source>
        <dbReference type="EMBL" id="OGM91438.1"/>
    </source>
</evidence>
<accession>A0A1F8DUE5</accession>
<sequence length="172" mass="19493">MKEAVFGAPKLSQRIDVKSKYWKSRSCGIVSLKMIMDYWKKPAGGVGLATLIQNGVKIGAHDKRHGWRHKGLVNLAKKYGYQGQNYDWFKNSPQKAFLKLTKKIGVPAIASIHSGLNPKKPGHLVVITGIRGKKIYYNDPDSAKRKHVAKVASIEKFLRGWKRRIIIVRPYK</sequence>
<proteinExistence type="predicted"/>
<dbReference type="GO" id="GO:0006508">
    <property type="term" value="P:proteolysis"/>
    <property type="evidence" value="ECO:0007669"/>
    <property type="project" value="InterPro"/>
</dbReference>
<name>A0A1F8DUE5_9BACT</name>
<reference evidence="2 3" key="1">
    <citation type="journal article" date="2016" name="Nat. Commun.">
        <title>Thousands of microbial genomes shed light on interconnected biogeochemical processes in an aquifer system.</title>
        <authorList>
            <person name="Anantharaman K."/>
            <person name="Brown C.T."/>
            <person name="Hug L.A."/>
            <person name="Sharon I."/>
            <person name="Castelle C.J."/>
            <person name="Probst A.J."/>
            <person name="Thomas B.C."/>
            <person name="Singh A."/>
            <person name="Wilkins M.J."/>
            <person name="Karaoz U."/>
            <person name="Brodie E.L."/>
            <person name="Williams K.H."/>
            <person name="Hubbard S.S."/>
            <person name="Banfield J.F."/>
        </authorList>
    </citation>
    <scope>NUCLEOTIDE SEQUENCE [LARGE SCALE GENOMIC DNA]</scope>
</reference>
<dbReference type="Pfam" id="PF13529">
    <property type="entry name" value="Peptidase_C39_2"/>
    <property type="match status" value="1"/>
</dbReference>